<dbReference type="OrthoDB" id="1555531at2759"/>
<dbReference type="Gene3D" id="3.30.70.260">
    <property type="match status" value="1"/>
</dbReference>
<evidence type="ECO:0000256" key="8">
    <source>
        <dbReference type="ARBA" id="ARBA00032273"/>
    </source>
</evidence>
<reference evidence="9" key="1">
    <citation type="submission" date="2015-07" db="EMBL/GenBank/DDBJ databases">
        <title>MeaNS - Measles Nucleotide Surveillance Program.</title>
        <authorList>
            <person name="Tran T."/>
            <person name="Druce J."/>
        </authorList>
    </citation>
    <scope>NUCLEOTIDE SEQUENCE</scope>
    <source>
        <strain evidence="9">UCB-OBI-ISO-001</strain>
        <tissue evidence="9">Gonad</tissue>
    </source>
</reference>
<protein>
    <recommendedName>
        <fullName evidence="5">Ribose-5-phosphate isomerase</fullName>
        <ecNumber evidence="4">5.3.1.6</ecNumber>
    </recommendedName>
    <alternativeName>
        <fullName evidence="8">D-ribose-5-phosphate ketol-isomerase</fullName>
    </alternativeName>
    <alternativeName>
        <fullName evidence="7">Phosphoriboisomerase</fullName>
    </alternativeName>
</protein>
<evidence type="ECO:0000256" key="4">
    <source>
        <dbReference type="ARBA" id="ARBA00011959"/>
    </source>
</evidence>
<dbReference type="EC" id="5.3.1.6" evidence="4"/>
<evidence type="ECO:0000313" key="9">
    <source>
        <dbReference type="EMBL" id="KOF72454.1"/>
    </source>
</evidence>
<dbReference type="InterPro" id="IPR020672">
    <property type="entry name" value="Ribose5P_isomerase_typA_subgr"/>
</dbReference>
<accession>A0A0L8G6H6</accession>
<keyword evidence="6" id="KW-0413">Isomerase</keyword>
<dbReference type="GO" id="GO:0006014">
    <property type="term" value="P:D-ribose metabolic process"/>
    <property type="evidence" value="ECO:0007669"/>
    <property type="project" value="TreeGrafter"/>
</dbReference>
<evidence type="ECO:0000256" key="6">
    <source>
        <dbReference type="ARBA" id="ARBA00023235"/>
    </source>
</evidence>
<evidence type="ECO:0000256" key="1">
    <source>
        <dbReference type="ARBA" id="ARBA00001713"/>
    </source>
</evidence>
<dbReference type="UniPathway" id="UPA00115">
    <property type="reaction ID" value="UER00412"/>
</dbReference>
<dbReference type="SUPFAM" id="SSF100950">
    <property type="entry name" value="NagB/RpiA/CoA transferase-like"/>
    <property type="match status" value="1"/>
</dbReference>
<dbReference type="FunFam" id="3.40.50.1360:FF:000014">
    <property type="entry name" value="Ribose 5-phosphate isomerase"/>
    <property type="match status" value="1"/>
</dbReference>
<dbReference type="NCBIfam" id="NF001924">
    <property type="entry name" value="PRK00702.1"/>
    <property type="match status" value="1"/>
</dbReference>
<dbReference type="EMBL" id="KQ423655">
    <property type="protein sequence ID" value="KOF72454.1"/>
    <property type="molecule type" value="Genomic_DNA"/>
</dbReference>
<dbReference type="PANTHER" id="PTHR11934">
    <property type="entry name" value="RIBOSE-5-PHOSPHATE ISOMERASE"/>
    <property type="match status" value="1"/>
</dbReference>
<dbReference type="PANTHER" id="PTHR11934:SF0">
    <property type="entry name" value="RIBOSE-5-PHOSPHATE ISOMERASE"/>
    <property type="match status" value="1"/>
</dbReference>
<dbReference type="GO" id="GO:0009052">
    <property type="term" value="P:pentose-phosphate shunt, non-oxidative branch"/>
    <property type="evidence" value="ECO:0007669"/>
    <property type="project" value="InterPro"/>
</dbReference>
<sequence length="280" mass="30936">MTLLTFRLRPSSSHIFIINRIYSILLSPTFLPRIAHFGNMSSYEDCKKVAAYAAVNHHVNDNQVIGIGSGSTIAYAVERLAQRVEEEKLTVKCVPTSFQSRQLIMQANLPLSDLERTPELDISIDGADEVDSQLNCIKGGGACQFQEKIVVSCAKDFIIIADYRKDSENLGQKWKRGVPIEVLPVAYRPVKLKIEAMLGGVAKLRMAEHKAGPIVTDNGNFVLDWLFEEHADWVEVNTAIKLIPGVVETGLFLNMAKVAYFGNADGTVKVRKAPGVQNCC</sequence>
<dbReference type="STRING" id="37653.A0A0L8G6H6"/>
<dbReference type="Pfam" id="PF06026">
    <property type="entry name" value="Rib_5-P_isom_A"/>
    <property type="match status" value="1"/>
</dbReference>
<dbReference type="GO" id="GO:0004751">
    <property type="term" value="F:ribose-5-phosphate isomerase activity"/>
    <property type="evidence" value="ECO:0007669"/>
    <property type="project" value="UniProtKB-EC"/>
</dbReference>
<dbReference type="InterPro" id="IPR004788">
    <property type="entry name" value="Ribose5P_isomerase_type_A"/>
</dbReference>
<dbReference type="HAMAP" id="MF_00170">
    <property type="entry name" value="Rib_5P_isom_A"/>
    <property type="match status" value="1"/>
</dbReference>
<dbReference type="NCBIfam" id="TIGR00021">
    <property type="entry name" value="rpiA"/>
    <property type="match status" value="1"/>
</dbReference>
<evidence type="ECO:0000256" key="2">
    <source>
        <dbReference type="ARBA" id="ARBA00004988"/>
    </source>
</evidence>
<evidence type="ECO:0000256" key="7">
    <source>
        <dbReference type="ARBA" id="ARBA00029734"/>
    </source>
</evidence>
<dbReference type="KEGG" id="obi:106878906"/>
<dbReference type="Gene3D" id="3.40.50.1360">
    <property type="match status" value="1"/>
</dbReference>
<dbReference type="InterPro" id="IPR037171">
    <property type="entry name" value="NagB/RpiA_transferase-like"/>
</dbReference>
<dbReference type="SUPFAM" id="SSF75445">
    <property type="entry name" value="D-ribose-5-phosphate isomerase (RpiA), lid domain"/>
    <property type="match status" value="1"/>
</dbReference>
<dbReference type="CDD" id="cd01398">
    <property type="entry name" value="RPI_A"/>
    <property type="match status" value="1"/>
</dbReference>
<comment type="pathway">
    <text evidence="2">Carbohydrate degradation; pentose phosphate pathway; D-ribose 5-phosphate from D-ribulose 5-phosphate (non-oxidative stage): step 1/1.</text>
</comment>
<dbReference type="FunFam" id="3.30.70.260:FF:000018">
    <property type="entry name" value="Ribose-5-phosphate isomerase A"/>
    <property type="match status" value="1"/>
</dbReference>
<comment type="catalytic activity">
    <reaction evidence="1">
        <text>aldehydo-D-ribose 5-phosphate = D-ribulose 5-phosphate</text>
        <dbReference type="Rhea" id="RHEA:14657"/>
        <dbReference type="ChEBI" id="CHEBI:58121"/>
        <dbReference type="ChEBI" id="CHEBI:58273"/>
        <dbReference type="EC" id="5.3.1.6"/>
    </reaction>
</comment>
<dbReference type="GO" id="GO:0005737">
    <property type="term" value="C:cytoplasm"/>
    <property type="evidence" value="ECO:0007669"/>
    <property type="project" value="TreeGrafter"/>
</dbReference>
<comment type="similarity">
    <text evidence="3">Belongs to the ribose 5-phosphate isomerase family.</text>
</comment>
<dbReference type="AlphaFoldDB" id="A0A0L8G6H6"/>
<proteinExistence type="inferred from homology"/>
<evidence type="ECO:0000256" key="5">
    <source>
        <dbReference type="ARBA" id="ARBA00019150"/>
    </source>
</evidence>
<gene>
    <name evidence="9" type="ORF">OCBIM_22039428mg</name>
</gene>
<dbReference type="OMA" id="ACHVQEK"/>
<name>A0A0L8G6H6_OCTBM</name>
<organism evidence="9">
    <name type="scientific">Octopus bimaculoides</name>
    <name type="common">California two-spotted octopus</name>
    <dbReference type="NCBI Taxonomy" id="37653"/>
    <lineage>
        <taxon>Eukaryota</taxon>
        <taxon>Metazoa</taxon>
        <taxon>Spiralia</taxon>
        <taxon>Lophotrochozoa</taxon>
        <taxon>Mollusca</taxon>
        <taxon>Cephalopoda</taxon>
        <taxon>Coleoidea</taxon>
        <taxon>Octopodiformes</taxon>
        <taxon>Octopoda</taxon>
        <taxon>Incirrata</taxon>
        <taxon>Octopodidae</taxon>
        <taxon>Octopus</taxon>
    </lineage>
</organism>
<evidence type="ECO:0000256" key="3">
    <source>
        <dbReference type="ARBA" id="ARBA00008088"/>
    </source>
</evidence>